<sequence length="323" mass="36456">MLLEILEISDCHGLKQIVAELEDDEGEISSSVDPHDSLCFPKLRELYIVKCDGLGYIFPALLPPQELPELENLPIHDCPQLKQVVRCNEGRDAPRPVQFPKPLTEFSVSACPLLTDSFVHLKVEKAILKKVRLLTFKDSFHNLKHLQLSEAIEDYNLVQDANGGLNGLTSLELKHCKDIKCLVDTTTGNEPTSAFTKLENLRWIVKSPTHCVDLECLKVLEIISWEKLESLFSISIVRSLIVLEELKIVGSNELKRVFMEVESNAESNTLYLPNLKNMEIKECPNLEYVFPLALARGFLRLPKVLLVKLGNLRGFAESNDVVK</sequence>
<dbReference type="PANTHER" id="PTHR33463">
    <property type="entry name" value="NB-ARC DOMAIN-CONTAINING PROTEIN-RELATED"/>
    <property type="match status" value="1"/>
</dbReference>
<protein>
    <recommendedName>
        <fullName evidence="2">Disease resistance protein At4g27190-like leucine-rich repeats domain-containing protein</fullName>
    </recommendedName>
</protein>
<dbReference type="Gene3D" id="3.80.10.10">
    <property type="entry name" value="Ribonuclease Inhibitor"/>
    <property type="match status" value="2"/>
</dbReference>
<comment type="caution">
    <text evidence="3">The sequence shown here is derived from an EMBL/GenBank/DDBJ whole genome shotgun (WGS) entry which is preliminary data.</text>
</comment>
<dbReference type="InterPro" id="IPR050905">
    <property type="entry name" value="Plant_NBS-LRR"/>
</dbReference>
<dbReference type="AlphaFoldDB" id="A0A7J9F6B0"/>
<gene>
    <name evidence="3" type="ORF">Gotri_004891</name>
</gene>
<reference evidence="3 4" key="1">
    <citation type="journal article" date="2019" name="Genome Biol. Evol.">
        <title>Insights into the evolution of the New World diploid cottons (Gossypium, subgenus Houzingenia) based on genome sequencing.</title>
        <authorList>
            <person name="Grover C.E."/>
            <person name="Arick M.A. 2nd"/>
            <person name="Thrash A."/>
            <person name="Conover J.L."/>
            <person name="Sanders W.S."/>
            <person name="Peterson D.G."/>
            <person name="Frelichowski J.E."/>
            <person name="Scheffler J.A."/>
            <person name="Scheffler B.E."/>
            <person name="Wendel J.F."/>
        </authorList>
    </citation>
    <scope>NUCLEOTIDE SEQUENCE [LARGE SCALE GENOMIC DNA]</scope>
    <source>
        <strain evidence="3">8</strain>
        <tissue evidence="3">Leaf</tissue>
    </source>
</reference>
<accession>A0A7J9F6B0</accession>
<keyword evidence="1" id="KW-0611">Plant defense</keyword>
<evidence type="ECO:0000313" key="3">
    <source>
        <dbReference type="EMBL" id="MBA0780836.1"/>
    </source>
</evidence>
<feature type="domain" description="Disease resistance protein At4g27190-like leucine-rich repeats" evidence="2">
    <location>
        <begin position="125"/>
        <end position="248"/>
    </location>
</feature>
<evidence type="ECO:0000256" key="1">
    <source>
        <dbReference type="ARBA" id="ARBA00022821"/>
    </source>
</evidence>
<dbReference type="SUPFAM" id="SSF52047">
    <property type="entry name" value="RNI-like"/>
    <property type="match status" value="1"/>
</dbReference>
<evidence type="ECO:0000259" key="2">
    <source>
        <dbReference type="Pfam" id="PF23247"/>
    </source>
</evidence>
<dbReference type="PANTHER" id="PTHR33463:SF203">
    <property type="entry name" value="AAA+ ATPASE DOMAIN-CONTAINING PROTEIN"/>
    <property type="match status" value="1"/>
</dbReference>
<dbReference type="InterPro" id="IPR057135">
    <property type="entry name" value="At4g27190-like_LRR"/>
</dbReference>
<feature type="non-terminal residue" evidence="3">
    <location>
        <position position="323"/>
    </location>
</feature>
<dbReference type="Proteomes" id="UP000593568">
    <property type="component" value="Unassembled WGS sequence"/>
</dbReference>
<dbReference type="InterPro" id="IPR032675">
    <property type="entry name" value="LRR_dom_sf"/>
</dbReference>
<organism evidence="3 4">
    <name type="scientific">Gossypium trilobum</name>
    <dbReference type="NCBI Taxonomy" id="34281"/>
    <lineage>
        <taxon>Eukaryota</taxon>
        <taxon>Viridiplantae</taxon>
        <taxon>Streptophyta</taxon>
        <taxon>Embryophyta</taxon>
        <taxon>Tracheophyta</taxon>
        <taxon>Spermatophyta</taxon>
        <taxon>Magnoliopsida</taxon>
        <taxon>eudicotyledons</taxon>
        <taxon>Gunneridae</taxon>
        <taxon>Pentapetalae</taxon>
        <taxon>rosids</taxon>
        <taxon>malvids</taxon>
        <taxon>Malvales</taxon>
        <taxon>Malvaceae</taxon>
        <taxon>Malvoideae</taxon>
        <taxon>Gossypium</taxon>
    </lineage>
</organism>
<dbReference type="Pfam" id="PF23247">
    <property type="entry name" value="LRR_RPS2"/>
    <property type="match status" value="1"/>
</dbReference>
<evidence type="ECO:0000313" key="4">
    <source>
        <dbReference type="Proteomes" id="UP000593568"/>
    </source>
</evidence>
<keyword evidence="4" id="KW-1185">Reference proteome</keyword>
<dbReference type="EMBL" id="JABEZW010000011">
    <property type="protein sequence ID" value="MBA0780836.1"/>
    <property type="molecule type" value="Genomic_DNA"/>
</dbReference>
<proteinExistence type="predicted"/>
<name>A0A7J9F6B0_9ROSI</name>